<sequence length="421" mass="46510">MSLDVETVRAQINRLVESKSFETSEVHRRLLQYLAEKSLTGEAERLKEYTIGLEAFSKPPSYDPKHDSIVRLQVGRLRQKLSAYYQTEANGDPVLVSLPKGAFKLNFEVCAPPEQAQQAAPDSSRRVFLLGVALAVVGLWAIAATIFSVRAARTSAVDPWTTELEALWGPMLQSNRSTVVCLGTPLFVRFPNLGFLRDPKVNDWADIEKADRLTETRKLLGASLGSKDILPSYNFTGAGEASAAFALARLLSTRKKDLRLTRSSIVSWQQIMDEDVIFVGPPKFNLQLQAAAMKQDIVIEPDGIRNLKPRPGEPAYLPDIMVQGKTSEGETHALISRTPGLSGVGELLVIAGNASPDTFAAAEWLTQPLRARELVRRLRNSAGQIPRYFQVVIKVGFKQGIPVESSYVFHHVVDDPKPVRP</sequence>
<evidence type="ECO:0000256" key="1">
    <source>
        <dbReference type="SAM" id="Phobius"/>
    </source>
</evidence>
<keyword evidence="1" id="KW-0812">Transmembrane</keyword>
<dbReference type="KEGG" id="sus:Acid_4419"/>
<keyword evidence="1" id="KW-0472">Membrane</keyword>
<organism evidence="2">
    <name type="scientific">Solibacter usitatus (strain Ellin6076)</name>
    <dbReference type="NCBI Taxonomy" id="234267"/>
    <lineage>
        <taxon>Bacteria</taxon>
        <taxon>Pseudomonadati</taxon>
        <taxon>Acidobacteriota</taxon>
        <taxon>Terriglobia</taxon>
        <taxon>Bryobacterales</taxon>
        <taxon>Solibacteraceae</taxon>
        <taxon>Candidatus Solibacter</taxon>
    </lineage>
</organism>
<dbReference type="STRING" id="234267.Acid_4419"/>
<keyword evidence="1" id="KW-1133">Transmembrane helix</keyword>
<dbReference type="HOGENOM" id="CLU_036287_0_0_0"/>
<proteinExistence type="predicted"/>
<protein>
    <submittedName>
        <fullName evidence="2">Uncharacterized protein</fullName>
    </submittedName>
</protein>
<feature type="transmembrane region" description="Helical" evidence="1">
    <location>
        <begin position="127"/>
        <end position="149"/>
    </location>
</feature>
<accession>Q01Y85</accession>
<evidence type="ECO:0000313" key="2">
    <source>
        <dbReference type="EMBL" id="ABJ85380.1"/>
    </source>
</evidence>
<dbReference type="OrthoDB" id="116228at2"/>
<reference evidence="2" key="1">
    <citation type="submission" date="2006-10" db="EMBL/GenBank/DDBJ databases">
        <title>Complete sequence of Solibacter usitatus Ellin6076.</title>
        <authorList>
            <consortium name="US DOE Joint Genome Institute"/>
            <person name="Copeland A."/>
            <person name="Lucas S."/>
            <person name="Lapidus A."/>
            <person name="Barry K."/>
            <person name="Detter J.C."/>
            <person name="Glavina del Rio T."/>
            <person name="Hammon N."/>
            <person name="Israni S."/>
            <person name="Dalin E."/>
            <person name="Tice H."/>
            <person name="Pitluck S."/>
            <person name="Thompson L.S."/>
            <person name="Brettin T."/>
            <person name="Bruce D."/>
            <person name="Han C."/>
            <person name="Tapia R."/>
            <person name="Gilna P."/>
            <person name="Schmutz J."/>
            <person name="Larimer F."/>
            <person name="Land M."/>
            <person name="Hauser L."/>
            <person name="Kyrpides N."/>
            <person name="Mikhailova N."/>
            <person name="Janssen P.H."/>
            <person name="Kuske C.R."/>
            <person name="Richardson P."/>
        </authorList>
    </citation>
    <scope>NUCLEOTIDE SEQUENCE</scope>
    <source>
        <strain evidence="2">Ellin6076</strain>
    </source>
</reference>
<gene>
    <name evidence="2" type="ordered locus">Acid_4419</name>
</gene>
<dbReference type="EMBL" id="CP000473">
    <property type="protein sequence ID" value="ABJ85380.1"/>
    <property type="molecule type" value="Genomic_DNA"/>
</dbReference>
<dbReference type="InParanoid" id="Q01Y85"/>
<name>Q01Y85_SOLUE</name>
<dbReference type="AlphaFoldDB" id="Q01Y85"/>
<dbReference type="eggNOG" id="COG5616">
    <property type="taxonomic scope" value="Bacteria"/>
</dbReference>